<keyword evidence="4 6" id="KW-0472">Membrane</keyword>
<keyword evidence="5" id="KW-0862">Zinc</keyword>
<dbReference type="GO" id="GO:0006882">
    <property type="term" value="P:intracellular zinc ion homeostasis"/>
    <property type="evidence" value="ECO:0007669"/>
    <property type="project" value="TreeGrafter"/>
</dbReference>
<keyword evidence="3 6" id="KW-1133">Transmembrane helix</keyword>
<feature type="transmembrane region" description="Helical" evidence="6">
    <location>
        <begin position="258"/>
        <end position="277"/>
    </location>
</feature>
<evidence type="ECO:0000256" key="6">
    <source>
        <dbReference type="SAM" id="Phobius"/>
    </source>
</evidence>
<evidence type="ECO:0000256" key="4">
    <source>
        <dbReference type="ARBA" id="ARBA00023136"/>
    </source>
</evidence>
<keyword evidence="8" id="KW-1185">Reference proteome</keyword>
<dbReference type="GO" id="GO:0046872">
    <property type="term" value="F:metal ion binding"/>
    <property type="evidence" value="ECO:0007669"/>
    <property type="project" value="UniProtKB-KW"/>
</dbReference>
<evidence type="ECO:0000256" key="3">
    <source>
        <dbReference type="ARBA" id="ARBA00022989"/>
    </source>
</evidence>
<feature type="binding site" evidence="5">
    <location>
        <position position="299"/>
    </location>
    <ligand>
        <name>Zn(2+)</name>
        <dbReference type="ChEBI" id="CHEBI:29105"/>
    </ligand>
</feature>
<feature type="transmembrane region" description="Helical" evidence="6">
    <location>
        <begin position="94"/>
        <end position="114"/>
    </location>
</feature>
<feature type="transmembrane region" description="Helical" evidence="6">
    <location>
        <begin position="297"/>
        <end position="321"/>
    </location>
</feature>
<feature type="binding site" evidence="5">
    <location>
        <position position="150"/>
    </location>
    <ligand>
        <name>Zn(2+)</name>
        <dbReference type="ChEBI" id="CHEBI:29105"/>
    </ligand>
</feature>
<dbReference type="InterPro" id="IPR004254">
    <property type="entry name" value="AdipoR/HlyIII-related"/>
</dbReference>
<organism evidence="7 8">
    <name type="scientific">Cladonia borealis</name>
    <dbReference type="NCBI Taxonomy" id="184061"/>
    <lineage>
        <taxon>Eukaryota</taxon>
        <taxon>Fungi</taxon>
        <taxon>Dikarya</taxon>
        <taxon>Ascomycota</taxon>
        <taxon>Pezizomycotina</taxon>
        <taxon>Lecanoromycetes</taxon>
        <taxon>OSLEUM clade</taxon>
        <taxon>Lecanoromycetidae</taxon>
        <taxon>Lecanorales</taxon>
        <taxon>Lecanorineae</taxon>
        <taxon>Cladoniaceae</taxon>
        <taxon>Cladonia</taxon>
    </lineage>
</organism>
<dbReference type="GO" id="GO:0016020">
    <property type="term" value="C:membrane"/>
    <property type="evidence" value="ECO:0007669"/>
    <property type="project" value="UniProtKB-SubCell"/>
</dbReference>
<proteinExistence type="predicted"/>
<dbReference type="Pfam" id="PF03006">
    <property type="entry name" value="HlyIII"/>
    <property type="match status" value="1"/>
</dbReference>
<keyword evidence="5" id="KW-0479">Metal-binding</keyword>
<evidence type="ECO:0000256" key="1">
    <source>
        <dbReference type="ARBA" id="ARBA00004141"/>
    </source>
</evidence>
<dbReference type="PANTHER" id="PTHR20855">
    <property type="entry name" value="ADIPOR/PROGESTIN RECEPTOR-RELATED"/>
    <property type="match status" value="1"/>
</dbReference>
<dbReference type="Proteomes" id="UP001166286">
    <property type="component" value="Unassembled WGS sequence"/>
</dbReference>
<dbReference type="PANTHER" id="PTHR20855:SF130">
    <property type="entry name" value="HAEMOLYSIN-III FAMILY PROTEIN"/>
    <property type="match status" value="1"/>
</dbReference>
<feature type="transmembrane region" description="Helical" evidence="6">
    <location>
        <begin position="223"/>
        <end position="246"/>
    </location>
</feature>
<name>A0AA39V9X8_9LECA</name>
<evidence type="ECO:0000256" key="2">
    <source>
        <dbReference type="ARBA" id="ARBA00022692"/>
    </source>
</evidence>
<evidence type="ECO:0000313" key="7">
    <source>
        <dbReference type="EMBL" id="KAK0516840.1"/>
    </source>
</evidence>
<feature type="binding site" evidence="5">
    <location>
        <position position="295"/>
    </location>
    <ligand>
        <name>Zn(2+)</name>
        <dbReference type="ChEBI" id="CHEBI:29105"/>
    </ligand>
</feature>
<accession>A0AA39V9X8</accession>
<feature type="transmembrane region" description="Helical" evidence="6">
    <location>
        <begin position="126"/>
        <end position="148"/>
    </location>
</feature>
<keyword evidence="2 6" id="KW-0812">Transmembrane</keyword>
<evidence type="ECO:0000313" key="8">
    <source>
        <dbReference type="Proteomes" id="UP001166286"/>
    </source>
</evidence>
<comment type="subcellular location">
    <subcellularLocation>
        <location evidence="1">Membrane</location>
        <topology evidence="1">Multi-pass membrane protein</topology>
    </subcellularLocation>
</comment>
<sequence length="322" mass="36608">MTETSVYTVNDGRKGVTSTCFQGTQELEVNTSVGYQTSAITTTNIIQQVIDWDDLPRWMRIDPYIRRGYRRELNSFYACLRSLFYLHNELINTWSHLIPALVYLAMLMGFDVKIFRYDLKDSTTCLADWTTIQIYVVGTMICLGLSAFFHCTNAHSEAMANRLLKLDYVGICFSISVTNVSSTYFGLRDDPWLRNVYNTFCLTCALAVLLSMMAPGVDGPGAALFRVFTFLALMLSGCVPILHIFIMQGYEGVEHFPLMHTALMGLCYLAGTCFYVTHWPEKRWPTTFDIWGASHQLFHVLIALGQFIFLLGLRNALLVVYT</sequence>
<comment type="caution">
    <text evidence="7">The sequence shown here is derived from an EMBL/GenBank/DDBJ whole genome shotgun (WGS) entry which is preliminary data.</text>
</comment>
<dbReference type="GO" id="GO:0038023">
    <property type="term" value="F:signaling receptor activity"/>
    <property type="evidence" value="ECO:0007669"/>
    <property type="project" value="TreeGrafter"/>
</dbReference>
<evidence type="ECO:0000256" key="5">
    <source>
        <dbReference type="PIRSR" id="PIRSR604254-1"/>
    </source>
</evidence>
<feature type="transmembrane region" description="Helical" evidence="6">
    <location>
        <begin position="199"/>
        <end position="217"/>
    </location>
</feature>
<reference evidence="7" key="1">
    <citation type="submission" date="2023-03" db="EMBL/GenBank/DDBJ databases">
        <title>Complete genome of Cladonia borealis.</title>
        <authorList>
            <person name="Park H."/>
        </authorList>
    </citation>
    <scope>NUCLEOTIDE SEQUENCE</scope>
    <source>
        <strain evidence="7">ANT050790</strain>
    </source>
</reference>
<feature type="transmembrane region" description="Helical" evidence="6">
    <location>
        <begin position="168"/>
        <end position="187"/>
    </location>
</feature>
<dbReference type="EMBL" id="JAFEKC020000002">
    <property type="protein sequence ID" value="KAK0516840.1"/>
    <property type="molecule type" value="Genomic_DNA"/>
</dbReference>
<gene>
    <name evidence="7" type="ORF">JMJ35_001443</name>
</gene>
<protein>
    <submittedName>
        <fullName evidence="7">Uncharacterized protein</fullName>
    </submittedName>
</protein>
<dbReference type="AlphaFoldDB" id="A0AA39V9X8"/>